<feature type="compositionally biased region" description="Polar residues" evidence="1">
    <location>
        <begin position="25"/>
        <end position="34"/>
    </location>
</feature>
<sequence>MRSSNYASALVCVMALAMVCTTLAQNSPKTSWTPQHGPGGRRRRPRVVGRQRRRVR</sequence>
<evidence type="ECO:0000256" key="2">
    <source>
        <dbReference type="SAM" id="SignalP"/>
    </source>
</evidence>
<feature type="compositionally biased region" description="Basic residues" evidence="1">
    <location>
        <begin position="39"/>
        <end position="56"/>
    </location>
</feature>
<feature type="signal peptide" evidence="2">
    <location>
        <begin position="1"/>
        <end position="24"/>
    </location>
</feature>
<organism evidence="3 4">
    <name type="scientific">Musa troglodytarum</name>
    <name type="common">fe'i banana</name>
    <dbReference type="NCBI Taxonomy" id="320322"/>
    <lineage>
        <taxon>Eukaryota</taxon>
        <taxon>Viridiplantae</taxon>
        <taxon>Streptophyta</taxon>
        <taxon>Embryophyta</taxon>
        <taxon>Tracheophyta</taxon>
        <taxon>Spermatophyta</taxon>
        <taxon>Magnoliopsida</taxon>
        <taxon>Liliopsida</taxon>
        <taxon>Zingiberales</taxon>
        <taxon>Musaceae</taxon>
        <taxon>Musa</taxon>
    </lineage>
</organism>
<keyword evidence="2" id="KW-0732">Signal</keyword>
<evidence type="ECO:0000256" key="1">
    <source>
        <dbReference type="SAM" id="MobiDB-lite"/>
    </source>
</evidence>
<dbReference type="Proteomes" id="UP001055439">
    <property type="component" value="Chromosome 2"/>
</dbReference>
<evidence type="ECO:0000313" key="3">
    <source>
        <dbReference type="EMBL" id="URD85409.1"/>
    </source>
</evidence>
<keyword evidence="4" id="KW-1185">Reference proteome</keyword>
<reference evidence="3" key="1">
    <citation type="submission" date="2022-05" db="EMBL/GenBank/DDBJ databases">
        <title>The Musa troglodytarum L. genome provides insights into the mechanism of non-climacteric behaviour and enrichment of carotenoids.</title>
        <authorList>
            <person name="Wang J."/>
        </authorList>
    </citation>
    <scope>NUCLEOTIDE SEQUENCE</scope>
    <source>
        <tissue evidence="3">Leaf</tissue>
    </source>
</reference>
<protein>
    <submittedName>
        <fullName evidence="3">Uncharacterized protein</fullName>
    </submittedName>
</protein>
<proteinExistence type="predicted"/>
<name>A0A9E7JLU3_9LILI</name>
<feature type="region of interest" description="Disordered" evidence="1">
    <location>
        <begin position="25"/>
        <end position="56"/>
    </location>
</feature>
<evidence type="ECO:0000313" key="4">
    <source>
        <dbReference type="Proteomes" id="UP001055439"/>
    </source>
</evidence>
<accession>A0A9E7JLU3</accession>
<feature type="chain" id="PRO_5038629641" evidence="2">
    <location>
        <begin position="25"/>
        <end position="56"/>
    </location>
</feature>
<dbReference type="AlphaFoldDB" id="A0A9E7JLU3"/>
<gene>
    <name evidence="3" type="ORF">MUK42_27985</name>
</gene>
<dbReference type="EMBL" id="CP097504">
    <property type="protein sequence ID" value="URD85409.1"/>
    <property type="molecule type" value="Genomic_DNA"/>
</dbReference>